<dbReference type="AlphaFoldDB" id="A0A3S5ATW4"/>
<comment type="caution">
    <text evidence="1">The sequence shown here is derived from an EMBL/GenBank/DDBJ whole genome shotgun (WGS) entry which is preliminary data.</text>
</comment>
<proteinExistence type="predicted"/>
<evidence type="ECO:0000313" key="2">
    <source>
        <dbReference type="Proteomes" id="UP000784294"/>
    </source>
</evidence>
<keyword evidence="2" id="KW-1185">Reference proteome</keyword>
<dbReference type="Proteomes" id="UP000784294">
    <property type="component" value="Unassembled WGS sequence"/>
</dbReference>
<sequence length="125" mass="13591">MLDLLRCLACTSVVSHLLFIGPSTPTTDNTTSLPNAAPPFTNLLRLSLRQTDLPSTNCLLVLRLIANGLATLCADSLATETNDDNRITDLSTGLTYLIECANEVAQLVTDPTRLQLELKKQHQVN</sequence>
<organism evidence="1 2">
    <name type="scientific">Protopolystoma xenopodis</name>
    <dbReference type="NCBI Taxonomy" id="117903"/>
    <lineage>
        <taxon>Eukaryota</taxon>
        <taxon>Metazoa</taxon>
        <taxon>Spiralia</taxon>
        <taxon>Lophotrochozoa</taxon>
        <taxon>Platyhelminthes</taxon>
        <taxon>Monogenea</taxon>
        <taxon>Polyopisthocotylea</taxon>
        <taxon>Polystomatidea</taxon>
        <taxon>Polystomatidae</taxon>
        <taxon>Protopolystoma</taxon>
    </lineage>
</organism>
<evidence type="ECO:0000313" key="1">
    <source>
        <dbReference type="EMBL" id="VEL25149.1"/>
    </source>
</evidence>
<dbReference type="EMBL" id="CAAALY010071983">
    <property type="protein sequence ID" value="VEL25149.1"/>
    <property type="molecule type" value="Genomic_DNA"/>
</dbReference>
<accession>A0A3S5ATW4</accession>
<reference evidence="1" key="1">
    <citation type="submission" date="2018-11" db="EMBL/GenBank/DDBJ databases">
        <authorList>
            <consortium name="Pathogen Informatics"/>
        </authorList>
    </citation>
    <scope>NUCLEOTIDE SEQUENCE</scope>
</reference>
<gene>
    <name evidence="1" type="ORF">PXEA_LOCUS18589</name>
</gene>
<name>A0A3S5ATW4_9PLAT</name>
<protein>
    <submittedName>
        <fullName evidence="1">Uncharacterized protein</fullName>
    </submittedName>
</protein>